<name>A0A9X1NQ60_9HYPH</name>
<protein>
    <submittedName>
        <fullName evidence="2">Amino acid transporter</fullName>
    </submittedName>
</protein>
<proteinExistence type="predicted"/>
<evidence type="ECO:0000313" key="3">
    <source>
        <dbReference type="Proteomes" id="UP001139089"/>
    </source>
</evidence>
<sequence>MSLIHNERTKLTATYLNGVAIAIFAVGGFAPAIGWLNSGAAPGMTVAVVCFVCISSSVGLHFIARSVLKGLKP</sequence>
<dbReference type="AlphaFoldDB" id="A0A9X1NQ60"/>
<feature type="transmembrane region" description="Helical" evidence="1">
    <location>
        <begin position="42"/>
        <end position="64"/>
    </location>
</feature>
<dbReference type="EMBL" id="JAJOZR010000002">
    <property type="protein sequence ID" value="MCD7108290.1"/>
    <property type="molecule type" value="Genomic_DNA"/>
</dbReference>
<evidence type="ECO:0000256" key="1">
    <source>
        <dbReference type="SAM" id="Phobius"/>
    </source>
</evidence>
<keyword evidence="1" id="KW-0812">Transmembrane</keyword>
<evidence type="ECO:0000313" key="2">
    <source>
        <dbReference type="EMBL" id="MCD7108290.1"/>
    </source>
</evidence>
<dbReference type="RefSeq" id="WP_231812248.1">
    <property type="nucleotide sequence ID" value="NZ_JAJOZR010000002.1"/>
</dbReference>
<reference evidence="2" key="1">
    <citation type="submission" date="2021-12" db="EMBL/GenBank/DDBJ databases">
        <authorList>
            <person name="Li Y."/>
        </authorList>
    </citation>
    <scope>NUCLEOTIDE SEQUENCE</scope>
    <source>
        <strain evidence="2">DKSPLA3</strain>
    </source>
</reference>
<comment type="caution">
    <text evidence="2">The sequence shown here is derived from an EMBL/GenBank/DDBJ whole genome shotgun (WGS) entry which is preliminary data.</text>
</comment>
<dbReference type="Proteomes" id="UP001139089">
    <property type="component" value="Unassembled WGS sequence"/>
</dbReference>
<organism evidence="2 3">
    <name type="scientific">Rhizobium quercicola</name>
    <dbReference type="NCBI Taxonomy" id="2901226"/>
    <lineage>
        <taxon>Bacteria</taxon>
        <taxon>Pseudomonadati</taxon>
        <taxon>Pseudomonadota</taxon>
        <taxon>Alphaproteobacteria</taxon>
        <taxon>Hyphomicrobiales</taxon>
        <taxon>Rhizobiaceae</taxon>
        <taxon>Rhizobium/Agrobacterium group</taxon>
        <taxon>Rhizobium</taxon>
    </lineage>
</organism>
<feature type="transmembrane region" description="Helical" evidence="1">
    <location>
        <begin position="12"/>
        <end position="36"/>
    </location>
</feature>
<keyword evidence="3" id="KW-1185">Reference proteome</keyword>
<keyword evidence="1" id="KW-0472">Membrane</keyword>
<keyword evidence="1" id="KW-1133">Transmembrane helix</keyword>
<accession>A0A9X1NQ60</accession>
<gene>
    <name evidence="2" type="ORF">LRX75_04440</name>
</gene>